<protein>
    <submittedName>
        <fullName evidence="1">YkgJ family cysteine cluster protein</fullName>
    </submittedName>
</protein>
<dbReference type="Pfam" id="PF03692">
    <property type="entry name" value="CxxCxxCC"/>
    <property type="match status" value="1"/>
</dbReference>
<dbReference type="PANTHER" id="PTHR35866">
    <property type="entry name" value="PUTATIVE-RELATED"/>
    <property type="match status" value="1"/>
</dbReference>
<evidence type="ECO:0000313" key="1">
    <source>
        <dbReference type="EMBL" id="GBC60957.1"/>
    </source>
</evidence>
<evidence type="ECO:0000313" key="2">
    <source>
        <dbReference type="Proteomes" id="UP000288096"/>
    </source>
</evidence>
<dbReference type="OrthoDB" id="9780934at2"/>
<dbReference type="Proteomes" id="UP000288096">
    <property type="component" value="Unassembled WGS sequence"/>
</dbReference>
<comment type="caution">
    <text evidence="1">The sequence shown here is derived from an EMBL/GenBank/DDBJ whole genome shotgun (WGS) entry which is preliminary data.</text>
</comment>
<reference evidence="2" key="1">
    <citation type="submission" date="2017-11" db="EMBL/GenBank/DDBJ databases">
        <authorList>
            <person name="Watanabe M."/>
            <person name="Kojima H."/>
        </authorList>
    </citation>
    <scope>NUCLEOTIDE SEQUENCE [LARGE SCALE GENOMIC DNA]</scope>
    <source>
        <strain evidence="2">Tokyo 01</strain>
    </source>
</reference>
<dbReference type="AlphaFoldDB" id="A0A401FVF0"/>
<name>A0A401FVF0_9BACT</name>
<dbReference type="PANTHER" id="PTHR35866:SF1">
    <property type="entry name" value="YKGJ FAMILY CYSTEINE CLUSTER PROTEIN"/>
    <property type="match status" value="1"/>
</dbReference>
<reference evidence="2" key="2">
    <citation type="submission" date="2019-01" db="EMBL/GenBank/DDBJ databases">
        <title>Genome sequence of Desulfonema ishimotonii strain Tokyo 01.</title>
        <authorList>
            <person name="Fukui M."/>
        </authorList>
    </citation>
    <scope>NUCLEOTIDE SEQUENCE [LARGE SCALE GENOMIC DNA]</scope>
    <source>
        <strain evidence="2">Tokyo 01</strain>
    </source>
</reference>
<organism evidence="1 2">
    <name type="scientific">Desulfonema ishimotonii</name>
    <dbReference type="NCBI Taxonomy" id="45657"/>
    <lineage>
        <taxon>Bacteria</taxon>
        <taxon>Pseudomonadati</taxon>
        <taxon>Thermodesulfobacteriota</taxon>
        <taxon>Desulfobacteria</taxon>
        <taxon>Desulfobacterales</taxon>
        <taxon>Desulfococcaceae</taxon>
        <taxon>Desulfonema</taxon>
    </lineage>
</organism>
<proteinExistence type="predicted"/>
<sequence>MKTQENSHSPVSSCRRCGTCCKKGGPSFHREDRSLIEQGIIPGRHLFTIRQGEMAHDNVRKRLSPLPSDLIKIKGKPGTWACVFFDDTENGCTIYEHRPVECRALKCWDTREIERIYTRNRLTRKDLLENVPGLWALIREHRKRCDYGEIRALLEKTEGPERQQALKALDPILRYDENIRNMVIEKGGPSAEMTDFLFGRSLVETLAAYGFKIEKKGERIRIVRMTR</sequence>
<accession>A0A401FVF0</accession>
<dbReference type="RefSeq" id="WP_124328308.1">
    <property type="nucleotide sequence ID" value="NZ_BEXT01000001.1"/>
</dbReference>
<dbReference type="InterPro" id="IPR005358">
    <property type="entry name" value="Puta_zinc/iron-chelating_dom"/>
</dbReference>
<keyword evidence="2" id="KW-1185">Reference proteome</keyword>
<gene>
    <name evidence="1" type="ORF">DENIS_1917</name>
</gene>
<dbReference type="EMBL" id="BEXT01000001">
    <property type="protein sequence ID" value="GBC60957.1"/>
    <property type="molecule type" value="Genomic_DNA"/>
</dbReference>